<evidence type="ECO:0000256" key="2">
    <source>
        <dbReference type="ARBA" id="ARBA00022475"/>
    </source>
</evidence>
<feature type="region of interest" description="Disordered" evidence="6">
    <location>
        <begin position="1"/>
        <end position="21"/>
    </location>
</feature>
<evidence type="ECO:0000259" key="8">
    <source>
        <dbReference type="Pfam" id="PF02656"/>
    </source>
</evidence>
<keyword evidence="4 7" id="KW-1133">Transmembrane helix</keyword>
<protein>
    <recommendedName>
        <fullName evidence="8">DUF202 domain-containing protein</fullName>
    </recommendedName>
</protein>
<dbReference type="OrthoDB" id="199599at2759"/>
<comment type="caution">
    <text evidence="9">The sequence shown here is derived from an EMBL/GenBank/DDBJ whole genome shotgun (WGS) entry which is preliminary data.</text>
</comment>
<evidence type="ECO:0000256" key="6">
    <source>
        <dbReference type="SAM" id="MobiDB-lite"/>
    </source>
</evidence>
<dbReference type="GO" id="GO:0005886">
    <property type="term" value="C:plasma membrane"/>
    <property type="evidence" value="ECO:0007669"/>
    <property type="project" value="UniProtKB-SubCell"/>
</dbReference>
<organism evidence="9 10">
    <name type="scientific">Mucor lusitanicus CBS 277.49</name>
    <dbReference type="NCBI Taxonomy" id="747725"/>
    <lineage>
        <taxon>Eukaryota</taxon>
        <taxon>Fungi</taxon>
        <taxon>Fungi incertae sedis</taxon>
        <taxon>Mucoromycota</taxon>
        <taxon>Mucoromycotina</taxon>
        <taxon>Mucoromycetes</taxon>
        <taxon>Mucorales</taxon>
        <taxon>Mucorineae</taxon>
        <taxon>Mucoraceae</taxon>
        <taxon>Mucor</taxon>
    </lineage>
</organism>
<sequence>MSFTNNAEAGPSTPTRTNSINKPLLQQPKLELADKVEVYDSTTLEDCLDYSLLVSNNISMARDQLANERNWLTWFRLSCTLIILGFTVLIQFRLPEENEDAPRADITNKPVGYIFVAIGLTCFMVGIGKYFKSQRLLVKQATYVEAGWGSYIAVGILFVFVCTIMILASTNVSATSFLKQQ</sequence>
<name>A0A168Q829_MUCCL</name>
<feature type="transmembrane region" description="Helical" evidence="7">
    <location>
        <begin position="111"/>
        <end position="131"/>
    </location>
</feature>
<keyword evidence="5 7" id="KW-0472">Membrane</keyword>
<reference evidence="9 10" key="1">
    <citation type="submission" date="2015-06" db="EMBL/GenBank/DDBJ databases">
        <title>Expansion of signal transduction pathways in fungi by whole-genome duplication.</title>
        <authorList>
            <consortium name="DOE Joint Genome Institute"/>
            <person name="Corrochano L.M."/>
            <person name="Kuo A."/>
            <person name="Marcet-Houben M."/>
            <person name="Polaino S."/>
            <person name="Salamov A."/>
            <person name="Villalobos J.M."/>
            <person name="Alvarez M.I."/>
            <person name="Avalos J."/>
            <person name="Benito E.P."/>
            <person name="Benoit I."/>
            <person name="Burger G."/>
            <person name="Camino L.P."/>
            <person name="Canovas D."/>
            <person name="Cerda-Olmedo E."/>
            <person name="Cheng J.-F."/>
            <person name="Dominguez A."/>
            <person name="Elias M."/>
            <person name="Eslava A.P."/>
            <person name="Glaser F."/>
            <person name="Grimwood J."/>
            <person name="Gutierrez G."/>
            <person name="Heitman J."/>
            <person name="Henrissat B."/>
            <person name="Iturriaga E.A."/>
            <person name="Lang B.F."/>
            <person name="Lavin J.L."/>
            <person name="Lee S."/>
            <person name="Li W."/>
            <person name="Lindquist E."/>
            <person name="Lopez-Garcia S."/>
            <person name="Luque E.M."/>
            <person name="Marcos A.T."/>
            <person name="Martin J."/>
            <person name="Mccluskey K."/>
            <person name="Medina H.R."/>
            <person name="Miralles-Duran A."/>
            <person name="Miyazaki A."/>
            <person name="Munoz-Torres E."/>
            <person name="Oguiza J.A."/>
            <person name="Ohm R."/>
            <person name="Olmedo M."/>
            <person name="Orejas M."/>
            <person name="Ortiz-Castellanos L."/>
            <person name="Pisabarro A.G."/>
            <person name="Rodriguez-Romero J."/>
            <person name="Ruiz-Herrera J."/>
            <person name="Ruiz-Vazquez R."/>
            <person name="Sanz C."/>
            <person name="Schackwitz W."/>
            <person name="Schmutz J."/>
            <person name="Shahriari M."/>
            <person name="Shelest E."/>
            <person name="Silva-Franco F."/>
            <person name="Soanes D."/>
            <person name="Syed K."/>
            <person name="Tagua V.G."/>
            <person name="Talbot N.J."/>
            <person name="Thon M."/>
            <person name="De Vries R.P."/>
            <person name="Wiebenga A."/>
            <person name="Yadav J.S."/>
            <person name="Braun E.L."/>
            <person name="Baker S."/>
            <person name="Garre V."/>
            <person name="Horwitz B."/>
            <person name="Torres-Martinez S."/>
            <person name="Idnurm A."/>
            <person name="Herrera-Estrella A."/>
            <person name="Gabaldon T."/>
            <person name="Grigoriev I.V."/>
        </authorList>
    </citation>
    <scope>NUCLEOTIDE SEQUENCE [LARGE SCALE GENOMIC DNA]</scope>
    <source>
        <strain evidence="9 10">CBS 277.49</strain>
    </source>
</reference>
<dbReference type="Proteomes" id="UP000077051">
    <property type="component" value="Unassembled WGS sequence"/>
</dbReference>
<dbReference type="PANTHER" id="PTHR34187">
    <property type="entry name" value="FGR18P"/>
    <property type="match status" value="1"/>
</dbReference>
<dbReference type="Pfam" id="PF02656">
    <property type="entry name" value="DUF202"/>
    <property type="match status" value="1"/>
</dbReference>
<evidence type="ECO:0000256" key="4">
    <source>
        <dbReference type="ARBA" id="ARBA00022989"/>
    </source>
</evidence>
<feature type="transmembrane region" description="Helical" evidence="7">
    <location>
        <begin position="151"/>
        <end position="178"/>
    </location>
</feature>
<evidence type="ECO:0000256" key="3">
    <source>
        <dbReference type="ARBA" id="ARBA00022692"/>
    </source>
</evidence>
<keyword evidence="10" id="KW-1185">Reference proteome</keyword>
<dbReference type="PANTHER" id="PTHR34187:SF2">
    <property type="entry name" value="DUF202 DOMAIN-CONTAINING PROTEIN"/>
    <property type="match status" value="1"/>
</dbReference>
<keyword evidence="3 7" id="KW-0812">Transmembrane</keyword>
<accession>A0A168Q829</accession>
<dbReference type="InterPro" id="IPR052053">
    <property type="entry name" value="IM_YidH-like"/>
</dbReference>
<evidence type="ECO:0000313" key="10">
    <source>
        <dbReference type="Proteomes" id="UP000077051"/>
    </source>
</evidence>
<dbReference type="EMBL" id="AMYB01000001">
    <property type="protein sequence ID" value="OAD08844.1"/>
    <property type="molecule type" value="Genomic_DNA"/>
</dbReference>
<dbReference type="VEuPathDB" id="FungiDB:MUCCIDRAFT_105814"/>
<evidence type="ECO:0000256" key="1">
    <source>
        <dbReference type="ARBA" id="ARBA00004651"/>
    </source>
</evidence>
<feature type="domain" description="DUF202" evidence="8">
    <location>
        <begin position="62"/>
        <end position="135"/>
    </location>
</feature>
<evidence type="ECO:0000256" key="7">
    <source>
        <dbReference type="SAM" id="Phobius"/>
    </source>
</evidence>
<feature type="transmembrane region" description="Helical" evidence="7">
    <location>
        <begin position="71"/>
        <end position="90"/>
    </location>
</feature>
<gene>
    <name evidence="9" type="ORF">MUCCIDRAFT_105814</name>
</gene>
<dbReference type="InterPro" id="IPR003807">
    <property type="entry name" value="DUF202"/>
</dbReference>
<proteinExistence type="predicted"/>
<evidence type="ECO:0000256" key="5">
    <source>
        <dbReference type="ARBA" id="ARBA00023136"/>
    </source>
</evidence>
<dbReference type="AlphaFoldDB" id="A0A168Q829"/>
<comment type="subcellular location">
    <subcellularLocation>
        <location evidence="1">Cell membrane</location>
        <topology evidence="1">Multi-pass membrane protein</topology>
    </subcellularLocation>
</comment>
<keyword evidence="2" id="KW-1003">Cell membrane</keyword>
<evidence type="ECO:0000313" key="9">
    <source>
        <dbReference type="EMBL" id="OAD08844.1"/>
    </source>
</evidence>